<evidence type="ECO:0000256" key="5">
    <source>
        <dbReference type="ARBA" id="ARBA00023054"/>
    </source>
</evidence>
<feature type="compositionally biased region" description="Basic residues" evidence="8">
    <location>
        <begin position="334"/>
        <end position="343"/>
    </location>
</feature>
<keyword evidence="6" id="KW-0206">Cytoskeleton</keyword>
<comment type="subcellular location">
    <subcellularLocation>
        <location evidence="1">Cytoplasm</location>
        <location evidence="1">Cytoskeleton</location>
    </subcellularLocation>
</comment>
<reference evidence="10" key="1">
    <citation type="submission" date="2023-03" db="EMBL/GenBank/DDBJ databases">
        <title>Mating type loci evolution in Malassezia.</title>
        <authorList>
            <person name="Coelho M.A."/>
        </authorList>
    </citation>
    <scope>NUCLEOTIDE SEQUENCE</scope>
    <source>
        <strain evidence="10">CBS 9431</strain>
    </source>
</reference>
<dbReference type="Gene3D" id="6.10.250.1080">
    <property type="match status" value="1"/>
</dbReference>
<keyword evidence="3" id="KW-0963">Cytoplasm</keyword>
<dbReference type="GeneID" id="85226163"/>
<dbReference type="RefSeq" id="XP_060122430.1">
    <property type="nucleotide sequence ID" value="XM_060266447.1"/>
</dbReference>
<dbReference type="EMBL" id="CP119961">
    <property type="protein sequence ID" value="WFD39533.1"/>
    <property type="molecule type" value="Genomic_DNA"/>
</dbReference>
<proteinExistence type="inferred from homology"/>
<dbReference type="GO" id="GO:0000132">
    <property type="term" value="P:establishment of mitotic spindle orientation"/>
    <property type="evidence" value="ECO:0007669"/>
    <property type="project" value="TreeGrafter"/>
</dbReference>
<dbReference type="GO" id="GO:0000776">
    <property type="term" value="C:kinetochore"/>
    <property type="evidence" value="ECO:0007669"/>
    <property type="project" value="TreeGrafter"/>
</dbReference>
<evidence type="ECO:0000256" key="6">
    <source>
        <dbReference type="ARBA" id="ARBA00023212"/>
    </source>
</evidence>
<dbReference type="GO" id="GO:0047496">
    <property type="term" value="P:vesicle transport along microtubule"/>
    <property type="evidence" value="ECO:0007669"/>
    <property type="project" value="TreeGrafter"/>
</dbReference>
<organism evidence="10 11">
    <name type="scientific">Malassezia japonica</name>
    <dbReference type="NCBI Taxonomy" id="223818"/>
    <lineage>
        <taxon>Eukaryota</taxon>
        <taxon>Fungi</taxon>
        <taxon>Dikarya</taxon>
        <taxon>Basidiomycota</taxon>
        <taxon>Ustilaginomycotina</taxon>
        <taxon>Malasseziomycetes</taxon>
        <taxon>Malasseziales</taxon>
        <taxon>Malasseziaceae</taxon>
        <taxon>Malassezia</taxon>
    </lineage>
</organism>
<dbReference type="Proteomes" id="UP001217754">
    <property type="component" value="Chromosome 4"/>
</dbReference>
<comment type="similarity">
    <text evidence="2">Belongs to the nudE family.</text>
</comment>
<dbReference type="AlphaFoldDB" id="A0AAF0F6W4"/>
<evidence type="ECO:0000256" key="8">
    <source>
        <dbReference type="SAM" id="MobiDB-lite"/>
    </source>
</evidence>
<dbReference type="Pfam" id="PF04880">
    <property type="entry name" value="NUDE_C"/>
    <property type="match status" value="1"/>
</dbReference>
<dbReference type="GO" id="GO:0008017">
    <property type="term" value="F:microtubule binding"/>
    <property type="evidence" value="ECO:0007669"/>
    <property type="project" value="InterPro"/>
</dbReference>
<keyword evidence="5 7" id="KW-0175">Coiled coil</keyword>
<evidence type="ECO:0000256" key="4">
    <source>
        <dbReference type="ARBA" id="ARBA00022701"/>
    </source>
</evidence>
<feature type="domain" description="NUDE" evidence="9">
    <location>
        <begin position="134"/>
        <end position="255"/>
    </location>
</feature>
<gene>
    <name evidence="10" type="primary">NDE1</name>
    <name evidence="10" type="ORF">MJAP1_002512</name>
</gene>
<dbReference type="GO" id="GO:0005874">
    <property type="term" value="C:microtubule"/>
    <property type="evidence" value="ECO:0007669"/>
    <property type="project" value="UniProtKB-KW"/>
</dbReference>
<dbReference type="PANTHER" id="PTHR10921:SF1">
    <property type="entry name" value="NUCLEAR DISTRIBUTION PROTEIN NUDE HOMOLOG"/>
    <property type="match status" value="1"/>
</dbReference>
<dbReference type="GO" id="GO:0007020">
    <property type="term" value="P:microtubule nucleation"/>
    <property type="evidence" value="ECO:0007669"/>
    <property type="project" value="TreeGrafter"/>
</dbReference>
<keyword evidence="11" id="KW-1185">Reference proteome</keyword>
<accession>A0AAF0F6W4</accession>
<feature type="coiled-coil region" evidence="7">
    <location>
        <begin position="15"/>
        <end position="186"/>
    </location>
</feature>
<evidence type="ECO:0000256" key="1">
    <source>
        <dbReference type="ARBA" id="ARBA00004245"/>
    </source>
</evidence>
<dbReference type="PANTHER" id="PTHR10921">
    <property type="entry name" value="NUCLEAR DISTRIBUTION PROTEIN NUDE HOMOLOG 1"/>
    <property type="match status" value="1"/>
</dbReference>
<evidence type="ECO:0000256" key="2">
    <source>
        <dbReference type="ARBA" id="ARBA00007429"/>
    </source>
</evidence>
<dbReference type="InterPro" id="IPR033494">
    <property type="entry name" value="NUDE"/>
</dbReference>
<feature type="region of interest" description="Disordered" evidence="8">
    <location>
        <begin position="225"/>
        <end position="343"/>
    </location>
</feature>
<evidence type="ECO:0000259" key="9">
    <source>
        <dbReference type="Pfam" id="PF04880"/>
    </source>
</evidence>
<keyword evidence="4" id="KW-0493">Microtubule</keyword>
<dbReference type="GO" id="GO:0051642">
    <property type="term" value="P:centrosome localization"/>
    <property type="evidence" value="ECO:0007669"/>
    <property type="project" value="TreeGrafter"/>
</dbReference>
<protein>
    <submittedName>
        <fullName evidence="10">NADH:ubiquinone oxidoreductase</fullName>
    </submittedName>
</protein>
<evidence type="ECO:0000313" key="10">
    <source>
        <dbReference type="EMBL" id="WFD39533.1"/>
    </source>
</evidence>
<evidence type="ECO:0000256" key="7">
    <source>
        <dbReference type="SAM" id="Coils"/>
    </source>
</evidence>
<dbReference type="GO" id="GO:0005871">
    <property type="term" value="C:kinesin complex"/>
    <property type="evidence" value="ECO:0007669"/>
    <property type="project" value="TreeGrafter"/>
</dbReference>
<evidence type="ECO:0000313" key="11">
    <source>
        <dbReference type="Proteomes" id="UP001217754"/>
    </source>
</evidence>
<dbReference type="InterPro" id="IPR006964">
    <property type="entry name" value="NUDE_dom"/>
</dbReference>
<feature type="compositionally biased region" description="Polar residues" evidence="8">
    <location>
        <begin position="245"/>
        <end position="261"/>
    </location>
</feature>
<dbReference type="GO" id="GO:0007059">
    <property type="term" value="P:chromosome segregation"/>
    <property type="evidence" value="ECO:0007669"/>
    <property type="project" value="TreeGrafter"/>
</dbReference>
<evidence type="ECO:0000256" key="3">
    <source>
        <dbReference type="ARBA" id="ARBA00022490"/>
    </source>
</evidence>
<sequence>MTAGEARFGSAAEEAAHYKAQVRSMQDALQEAENGLQEFMESSKELEAELEADIAQSTARADELQAENESLRLDVDEWRGKYQQSLSEHNATLGELHRELSKLRESHDAYKTKLRDMELDNDELENAERMINSSLTDMEGRYNSAMEKTALLESELEDKTRLEEENQRLKDELRDLREELAIVQSAPRPDDDLQLSDLVVKAPKPTKNTLERLREHMQQLQVRLHTAQTPVGRPNEKSALPRPRSSLSHSQSGSPWRSQTPVGGRATPARPETPNSARTDRRKSNSFIPVPTNGLSRSASRRPTSRLGAVSPTHVPYEFMEHDPSLSPGTRRASVARRRSISQ</sequence>
<name>A0AAF0F6W4_9BASI</name>